<sequence>MGCDLRLAATFSSRVHRAVPSVDALARAPPLLGVKAAFANRLHALKDEALVSTDFETCSISIFGSMAGIVLYPTFVKLAAWHVNVWDFLCRVVDLFGLFFTCMFWVSINSEAHPIFNAFGSKAGIILDPISLKLVAWLDIEGGCSSRVGVLFKVCAFGVLRRWHFGLHTKCAQCLSFVLQVLFVEFGSMEGFRVSVAAPLLAPCH</sequence>
<gene>
    <name evidence="1" type="ORF">PCOR1329_LOCUS43410</name>
</gene>
<evidence type="ECO:0008006" key="3">
    <source>
        <dbReference type="Google" id="ProtNLM"/>
    </source>
</evidence>
<dbReference type="Proteomes" id="UP001189429">
    <property type="component" value="Unassembled WGS sequence"/>
</dbReference>
<name>A0ABN9TZ22_9DINO</name>
<comment type="caution">
    <text evidence="1">The sequence shown here is derived from an EMBL/GenBank/DDBJ whole genome shotgun (WGS) entry which is preliminary data.</text>
</comment>
<proteinExistence type="predicted"/>
<organism evidence="1 2">
    <name type="scientific">Prorocentrum cordatum</name>
    <dbReference type="NCBI Taxonomy" id="2364126"/>
    <lineage>
        <taxon>Eukaryota</taxon>
        <taxon>Sar</taxon>
        <taxon>Alveolata</taxon>
        <taxon>Dinophyceae</taxon>
        <taxon>Prorocentrales</taxon>
        <taxon>Prorocentraceae</taxon>
        <taxon>Prorocentrum</taxon>
    </lineage>
</organism>
<accession>A0ABN9TZ22</accession>
<dbReference type="Gene3D" id="3.40.50.720">
    <property type="entry name" value="NAD(P)-binding Rossmann-like Domain"/>
    <property type="match status" value="1"/>
</dbReference>
<evidence type="ECO:0000313" key="1">
    <source>
        <dbReference type="EMBL" id="CAK0851222.1"/>
    </source>
</evidence>
<keyword evidence="2" id="KW-1185">Reference proteome</keyword>
<dbReference type="EMBL" id="CAUYUJ010015217">
    <property type="protein sequence ID" value="CAK0851222.1"/>
    <property type="molecule type" value="Genomic_DNA"/>
</dbReference>
<evidence type="ECO:0000313" key="2">
    <source>
        <dbReference type="Proteomes" id="UP001189429"/>
    </source>
</evidence>
<reference evidence="1" key="1">
    <citation type="submission" date="2023-10" db="EMBL/GenBank/DDBJ databases">
        <authorList>
            <person name="Chen Y."/>
            <person name="Shah S."/>
            <person name="Dougan E. K."/>
            <person name="Thang M."/>
            <person name="Chan C."/>
        </authorList>
    </citation>
    <scope>NUCLEOTIDE SEQUENCE [LARGE SCALE GENOMIC DNA]</scope>
</reference>
<protein>
    <recommendedName>
        <fullName evidence="3">Solute carrier family 40 protein</fullName>
    </recommendedName>
</protein>
<dbReference type="Gene3D" id="3.30.360.10">
    <property type="entry name" value="Dihydrodipicolinate Reductase, domain 2"/>
    <property type="match status" value="1"/>
</dbReference>